<protein>
    <submittedName>
        <fullName evidence="2">Ribosomal protein L32</fullName>
    </submittedName>
</protein>
<dbReference type="Proteomes" id="UP000887565">
    <property type="component" value="Unplaced"/>
</dbReference>
<name>A0A915JI45_ROMCU</name>
<evidence type="ECO:0000313" key="1">
    <source>
        <dbReference type="Proteomes" id="UP000887565"/>
    </source>
</evidence>
<keyword evidence="1" id="KW-1185">Reference proteome</keyword>
<dbReference type="AlphaFoldDB" id="A0A915JI45"/>
<evidence type="ECO:0000313" key="2">
    <source>
        <dbReference type="WBParaSite" id="nRc.2.0.1.t25766-RA"/>
    </source>
</evidence>
<dbReference type="WBParaSite" id="nRc.2.0.1.t25766-RA">
    <property type="protein sequence ID" value="nRc.2.0.1.t25766-RA"/>
    <property type="gene ID" value="nRc.2.0.1.g25766"/>
</dbReference>
<sequence>KPFNNFFLFFRKFWSLSGGKRLGKPPCFSLAKKPISANSKSEAKINVNRQSIQTSAVSEKFATKISTLKGEEIEKN</sequence>
<accession>A0A915JI45</accession>
<organism evidence="1 2">
    <name type="scientific">Romanomermis culicivorax</name>
    <name type="common">Nematode worm</name>
    <dbReference type="NCBI Taxonomy" id="13658"/>
    <lineage>
        <taxon>Eukaryota</taxon>
        <taxon>Metazoa</taxon>
        <taxon>Ecdysozoa</taxon>
        <taxon>Nematoda</taxon>
        <taxon>Enoplea</taxon>
        <taxon>Dorylaimia</taxon>
        <taxon>Mermithida</taxon>
        <taxon>Mermithoidea</taxon>
        <taxon>Mermithidae</taxon>
        <taxon>Romanomermis</taxon>
    </lineage>
</organism>
<reference evidence="2" key="1">
    <citation type="submission" date="2022-11" db="UniProtKB">
        <authorList>
            <consortium name="WormBaseParasite"/>
        </authorList>
    </citation>
    <scope>IDENTIFICATION</scope>
</reference>
<proteinExistence type="predicted"/>